<dbReference type="OrthoDB" id="5517693at2"/>
<dbReference type="InterPro" id="IPR025159">
    <property type="entry name" value="AbiEi_N"/>
</dbReference>
<organism evidence="2 3">
    <name type="scientific">Oryzihumus leptocrescens</name>
    <dbReference type="NCBI Taxonomy" id="297536"/>
    <lineage>
        <taxon>Bacteria</taxon>
        <taxon>Bacillati</taxon>
        <taxon>Actinomycetota</taxon>
        <taxon>Actinomycetes</taxon>
        <taxon>Micrococcales</taxon>
        <taxon>Intrasporangiaceae</taxon>
        <taxon>Oryzihumus</taxon>
    </lineage>
</organism>
<evidence type="ECO:0000259" key="1">
    <source>
        <dbReference type="Pfam" id="PF13338"/>
    </source>
</evidence>
<dbReference type="InterPro" id="IPR011335">
    <property type="entry name" value="Restrct_endonuc-II-like"/>
</dbReference>
<protein>
    <submittedName>
        <fullName evidence="2">Putative AbiEi antitoxin of type IV toxin-antitoxin system</fullName>
    </submittedName>
</protein>
<dbReference type="EMBL" id="VFOQ01000001">
    <property type="protein sequence ID" value="TQL59160.1"/>
    <property type="molecule type" value="Genomic_DNA"/>
</dbReference>
<sequence length="312" mass="33711">MNDLLTARLEAQHGAITAADAEACGVTRKALARMVARGALVRVHPGRFVESARLEGASPERQHALRTLAVVRGFADRHAASHVSALALHGLPVIGASHDRVHVTRTTPGRGRRTGDVVIHSLEGALPVRRIAGVLSVPLPLAVVQATASAGLVTGVAAADEALRQQRVTRQQLQDAFTAGQVTHGVGDVRTMLEIADGRSESPGESWTRVLFRAMGLPSPELQAPIADEDGWVFAEVDFLFRRQRTIVEFDGLLKYAGADGKRALVKEKQREDRLRSLGFAVVRLTWRDLSDPGRVNRLVRAALARQGAMVR</sequence>
<dbReference type="RefSeq" id="WP_141787218.1">
    <property type="nucleotide sequence ID" value="NZ_BAAAKX010000009.1"/>
</dbReference>
<gene>
    <name evidence="2" type="ORF">FB474_0507</name>
</gene>
<evidence type="ECO:0000313" key="2">
    <source>
        <dbReference type="EMBL" id="TQL59160.1"/>
    </source>
</evidence>
<dbReference type="Pfam" id="PF13338">
    <property type="entry name" value="AbiEi_4"/>
    <property type="match status" value="1"/>
</dbReference>
<dbReference type="Proteomes" id="UP000319514">
    <property type="component" value="Unassembled WGS sequence"/>
</dbReference>
<comment type="caution">
    <text evidence="2">The sequence shown here is derived from an EMBL/GenBank/DDBJ whole genome shotgun (WGS) entry which is preliminary data.</text>
</comment>
<dbReference type="AlphaFoldDB" id="A0A542ZG18"/>
<keyword evidence="3" id="KW-1185">Reference proteome</keyword>
<name>A0A542ZG18_9MICO</name>
<accession>A0A542ZG18</accession>
<proteinExistence type="predicted"/>
<dbReference type="SUPFAM" id="SSF52980">
    <property type="entry name" value="Restriction endonuclease-like"/>
    <property type="match status" value="1"/>
</dbReference>
<evidence type="ECO:0000313" key="3">
    <source>
        <dbReference type="Proteomes" id="UP000319514"/>
    </source>
</evidence>
<feature type="domain" description="AbiEi antitoxin N-terminal" evidence="1">
    <location>
        <begin position="6"/>
        <end position="46"/>
    </location>
</feature>
<reference evidence="2 3" key="1">
    <citation type="submission" date="2019-06" db="EMBL/GenBank/DDBJ databases">
        <title>Sequencing the genomes of 1000 actinobacteria strains.</title>
        <authorList>
            <person name="Klenk H.-P."/>
        </authorList>
    </citation>
    <scope>NUCLEOTIDE SEQUENCE [LARGE SCALE GENOMIC DNA]</scope>
    <source>
        <strain evidence="2 3">DSM 18082</strain>
    </source>
</reference>